<feature type="compositionally biased region" description="Acidic residues" evidence="2">
    <location>
        <begin position="90"/>
        <end position="104"/>
    </location>
</feature>
<dbReference type="InterPro" id="IPR036388">
    <property type="entry name" value="WH-like_DNA-bd_sf"/>
</dbReference>
<evidence type="ECO:0000313" key="5">
    <source>
        <dbReference type="Proteomes" id="UP000053890"/>
    </source>
</evidence>
<dbReference type="OMA" id="ARPPYVE"/>
<keyword evidence="5" id="KW-1185">Reference proteome</keyword>
<dbReference type="AlphaFoldDB" id="A0A0P9IUH0"/>
<dbReference type="GO" id="GO:0006334">
    <property type="term" value="P:nucleosome assembly"/>
    <property type="evidence" value="ECO:0007669"/>
    <property type="project" value="InterPro"/>
</dbReference>
<dbReference type="InterPro" id="IPR036390">
    <property type="entry name" value="WH_DNA-bd_sf"/>
</dbReference>
<protein>
    <recommendedName>
        <fullName evidence="1">Histone H1</fullName>
    </recommendedName>
</protein>
<proteinExistence type="predicted"/>
<gene>
    <name evidence="4" type="ORF">RHOBADRAFT_46158</name>
</gene>
<dbReference type="EMBL" id="KQ474084">
    <property type="protein sequence ID" value="KPV73064.1"/>
    <property type="molecule type" value="Genomic_DNA"/>
</dbReference>
<feature type="domain" description="H15" evidence="3">
    <location>
        <begin position="5"/>
        <end position="76"/>
    </location>
</feature>
<dbReference type="Proteomes" id="UP000053890">
    <property type="component" value="Unassembled WGS sequence"/>
</dbReference>
<evidence type="ECO:0000313" key="4">
    <source>
        <dbReference type="EMBL" id="KPV73064.1"/>
    </source>
</evidence>
<dbReference type="Gene3D" id="1.10.10.10">
    <property type="entry name" value="Winged helix-like DNA-binding domain superfamily/Winged helix DNA-binding domain"/>
    <property type="match status" value="1"/>
</dbReference>
<dbReference type="Pfam" id="PF00538">
    <property type="entry name" value="Linker_histone"/>
    <property type="match status" value="1"/>
</dbReference>
<dbReference type="SUPFAM" id="SSF46785">
    <property type="entry name" value="Winged helix' DNA-binding domain"/>
    <property type="match status" value="1"/>
</dbReference>
<name>A0A0P9IUH0_RHOGW</name>
<dbReference type="GO" id="GO:0003677">
    <property type="term" value="F:DNA binding"/>
    <property type="evidence" value="ECO:0007669"/>
    <property type="project" value="InterPro"/>
</dbReference>
<dbReference type="RefSeq" id="XP_018269113.1">
    <property type="nucleotide sequence ID" value="XM_018414731.1"/>
</dbReference>
<organism evidence="4 5">
    <name type="scientific">Rhodotorula graminis (strain WP1)</name>
    <dbReference type="NCBI Taxonomy" id="578459"/>
    <lineage>
        <taxon>Eukaryota</taxon>
        <taxon>Fungi</taxon>
        <taxon>Dikarya</taxon>
        <taxon>Basidiomycota</taxon>
        <taxon>Pucciniomycotina</taxon>
        <taxon>Microbotryomycetes</taxon>
        <taxon>Sporidiobolales</taxon>
        <taxon>Sporidiobolaceae</taxon>
        <taxon>Rhodotorula</taxon>
    </lineage>
</organism>
<evidence type="ECO:0000256" key="1">
    <source>
        <dbReference type="ARBA" id="ARBA00020833"/>
    </source>
</evidence>
<dbReference type="GO" id="GO:0000786">
    <property type="term" value="C:nucleosome"/>
    <property type="evidence" value="ECO:0007669"/>
    <property type="project" value="InterPro"/>
</dbReference>
<evidence type="ECO:0000259" key="3">
    <source>
        <dbReference type="PROSITE" id="PS51504"/>
    </source>
</evidence>
<sequence length="121" mass="13755">MGKAPKTSYVEMVERAVDKAGKGEKVSRRKIKEYIRDTWSVKIDSDSVKDSLKTVIAKEVDDGYLIQEKDSFRFSPKGKKHFVEKHGSNDEEGEEDDDDEEEEDTPSKPKKGKKAADEDTE</sequence>
<dbReference type="InterPro" id="IPR005818">
    <property type="entry name" value="Histone_H1/H5_H15"/>
</dbReference>
<reference evidence="4 5" key="1">
    <citation type="journal article" date="2015" name="Front. Microbiol.">
        <title>Genome sequence of the plant growth promoting endophytic yeast Rhodotorula graminis WP1.</title>
        <authorList>
            <person name="Firrincieli A."/>
            <person name="Otillar R."/>
            <person name="Salamov A."/>
            <person name="Schmutz J."/>
            <person name="Khan Z."/>
            <person name="Redman R.S."/>
            <person name="Fleck N.D."/>
            <person name="Lindquist E."/>
            <person name="Grigoriev I.V."/>
            <person name="Doty S.L."/>
        </authorList>
    </citation>
    <scope>NUCLEOTIDE SEQUENCE [LARGE SCALE GENOMIC DNA]</scope>
    <source>
        <strain evidence="4 5">WP1</strain>
    </source>
</reference>
<evidence type="ECO:0000256" key="2">
    <source>
        <dbReference type="SAM" id="MobiDB-lite"/>
    </source>
</evidence>
<dbReference type="GeneID" id="28975179"/>
<dbReference type="PROSITE" id="PS51504">
    <property type="entry name" value="H15"/>
    <property type="match status" value="1"/>
</dbReference>
<feature type="region of interest" description="Disordered" evidence="2">
    <location>
        <begin position="76"/>
        <end position="121"/>
    </location>
</feature>
<accession>A0A0P9IUH0</accession>